<name>A0A7G9GC96_9FIRM</name>
<dbReference type="SMART" id="SM00450">
    <property type="entry name" value="RHOD"/>
    <property type="match status" value="1"/>
</dbReference>
<dbReference type="Gene3D" id="3.40.250.10">
    <property type="entry name" value="Rhodanese-like domain"/>
    <property type="match status" value="1"/>
</dbReference>
<feature type="domain" description="Rhodanese" evidence="1">
    <location>
        <begin position="17"/>
        <end position="101"/>
    </location>
</feature>
<dbReference type="InterPro" id="IPR001763">
    <property type="entry name" value="Rhodanese-like_dom"/>
</dbReference>
<dbReference type="RefSeq" id="WP_118644827.1">
    <property type="nucleotide sequence ID" value="NZ_CP060635.1"/>
</dbReference>
<dbReference type="AlphaFoldDB" id="A0A7G9GC96"/>
<dbReference type="KEGG" id="whj:H9Q79_16380"/>
<dbReference type="EMBL" id="CP060635">
    <property type="protein sequence ID" value="QNM08428.1"/>
    <property type="molecule type" value="Genomic_DNA"/>
</dbReference>
<dbReference type="InterPro" id="IPR050229">
    <property type="entry name" value="GlpE_sulfurtransferase"/>
</dbReference>
<gene>
    <name evidence="2" type="ORF">H9Q79_16380</name>
</gene>
<dbReference type="PANTHER" id="PTHR43031">
    <property type="entry name" value="FAD-DEPENDENT OXIDOREDUCTASE"/>
    <property type="match status" value="1"/>
</dbReference>
<dbReference type="InterPro" id="IPR036873">
    <property type="entry name" value="Rhodanese-like_dom_sf"/>
</dbReference>
<dbReference type="Pfam" id="PF00581">
    <property type="entry name" value="Rhodanese"/>
    <property type="match status" value="1"/>
</dbReference>
<keyword evidence="3" id="KW-1185">Reference proteome</keyword>
<protein>
    <submittedName>
        <fullName evidence="2">Rhodanese-like domain-containing protein</fullName>
    </submittedName>
</protein>
<evidence type="ECO:0000259" key="1">
    <source>
        <dbReference type="PROSITE" id="PS50206"/>
    </source>
</evidence>
<accession>A0A7G9GC96</accession>
<dbReference type="PROSITE" id="PS50206">
    <property type="entry name" value="RHODANESE_3"/>
    <property type="match status" value="1"/>
</dbReference>
<reference evidence="2 3" key="1">
    <citation type="submission" date="2020-08" db="EMBL/GenBank/DDBJ databases">
        <authorList>
            <person name="Liu C."/>
            <person name="Sun Q."/>
        </authorList>
    </citation>
    <scope>NUCLEOTIDE SEQUENCE [LARGE SCALE GENOMIC DNA]</scope>
    <source>
        <strain evidence="2 3">NSJ-29</strain>
    </source>
</reference>
<proteinExistence type="predicted"/>
<dbReference type="PANTHER" id="PTHR43031:SF7">
    <property type="entry name" value="NITRIC OXIDE REDUCTASE FLRD-NAD(+) REDUCTASE"/>
    <property type="match status" value="1"/>
</dbReference>
<dbReference type="CDD" id="cd00158">
    <property type="entry name" value="RHOD"/>
    <property type="match status" value="1"/>
</dbReference>
<evidence type="ECO:0000313" key="2">
    <source>
        <dbReference type="EMBL" id="QNM08428.1"/>
    </source>
</evidence>
<dbReference type="SUPFAM" id="SSF52821">
    <property type="entry name" value="Rhodanese/Cell cycle control phosphatase"/>
    <property type="match status" value="1"/>
</dbReference>
<evidence type="ECO:0000313" key="3">
    <source>
        <dbReference type="Proteomes" id="UP000515860"/>
    </source>
</evidence>
<sequence length="102" mass="11442">MTGLEPISADMIDFYVGRPDVVIIDLRSEEEFTSGHIRGAVNIPYDDAEEKIQYSRRKVLLLYCERGASSLAMGKQLAERGYQVKSVIGGIRAYRGRNFVIA</sequence>
<organism evidence="2 3">
    <name type="scientific">Wansuia hejianensis</name>
    <dbReference type="NCBI Taxonomy" id="2763667"/>
    <lineage>
        <taxon>Bacteria</taxon>
        <taxon>Bacillati</taxon>
        <taxon>Bacillota</taxon>
        <taxon>Clostridia</taxon>
        <taxon>Lachnospirales</taxon>
        <taxon>Lachnospiraceae</taxon>
        <taxon>Wansuia</taxon>
    </lineage>
</organism>
<dbReference type="Proteomes" id="UP000515860">
    <property type="component" value="Chromosome"/>
</dbReference>